<dbReference type="InterPro" id="IPR007856">
    <property type="entry name" value="SapB_1"/>
</dbReference>
<dbReference type="GO" id="GO:0006685">
    <property type="term" value="P:sphingomyelin catabolic process"/>
    <property type="evidence" value="ECO:0007669"/>
    <property type="project" value="UniProtKB-UniRule"/>
</dbReference>
<feature type="binding site" evidence="13">
    <location>
        <position position="286"/>
    </location>
    <ligand>
        <name>Zn(2+)</name>
        <dbReference type="ChEBI" id="CHEBI:29105"/>
        <label>2</label>
    </ligand>
</feature>
<evidence type="ECO:0000256" key="8">
    <source>
        <dbReference type="ARBA" id="ARBA00023157"/>
    </source>
</evidence>
<accession>A0A913ZKY1</accession>
<feature type="disulfide bond" evidence="14">
    <location>
        <begin position="96"/>
        <end position="172"/>
    </location>
</feature>
<dbReference type="RefSeq" id="XP_038051984.1">
    <property type="nucleotide sequence ID" value="XM_038196056.1"/>
</dbReference>
<evidence type="ECO:0000256" key="9">
    <source>
        <dbReference type="ARBA" id="ARBA00023180"/>
    </source>
</evidence>
<dbReference type="GO" id="GO:0016798">
    <property type="term" value="F:hydrolase activity, acting on glycosyl bonds"/>
    <property type="evidence" value="ECO:0007669"/>
    <property type="project" value="UniProtKB-KW"/>
</dbReference>
<dbReference type="Gene3D" id="1.10.225.10">
    <property type="entry name" value="Saposin-like"/>
    <property type="match status" value="1"/>
</dbReference>
<dbReference type="InterPro" id="IPR045473">
    <property type="entry name" value="ASM_C"/>
</dbReference>
<evidence type="ECO:0000256" key="14">
    <source>
        <dbReference type="PIRSR" id="PIRSR000948-2"/>
    </source>
</evidence>
<keyword evidence="17" id="KW-1185">Reference proteome</keyword>
<dbReference type="PANTHER" id="PTHR10340:SF34">
    <property type="entry name" value="SPHINGOMYELIN PHOSPHODIESTERASE"/>
    <property type="match status" value="1"/>
</dbReference>
<comment type="similarity">
    <text evidence="2 12">Belongs to the acid sphingomyelinase family.</text>
</comment>
<dbReference type="Gene3D" id="3.60.21.10">
    <property type="match status" value="1"/>
</dbReference>
<evidence type="ECO:0000313" key="16">
    <source>
        <dbReference type="EnsemblMetazoa" id="XP_038051984.1"/>
    </source>
</evidence>
<dbReference type="GO" id="GO:0061750">
    <property type="term" value="F:acid sphingomyelin phosphodiesterase activity"/>
    <property type="evidence" value="ECO:0007669"/>
    <property type="project" value="TreeGrafter"/>
</dbReference>
<dbReference type="CTD" id="6609"/>
<feature type="disulfide bond" evidence="14">
    <location>
        <begin position="235"/>
        <end position="258"/>
    </location>
</feature>
<dbReference type="OMA" id="VWSQTRK"/>
<dbReference type="PIRSF" id="PIRSF000948">
    <property type="entry name" value="Sphingomy_PDE"/>
    <property type="match status" value="1"/>
</dbReference>
<evidence type="ECO:0000256" key="10">
    <source>
        <dbReference type="ARBA" id="ARBA00023295"/>
    </source>
</evidence>
<evidence type="ECO:0000256" key="1">
    <source>
        <dbReference type="ARBA" id="ARBA00004613"/>
    </source>
</evidence>
<feature type="binding site" evidence="13">
    <location>
        <position position="214"/>
    </location>
    <ligand>
        <name>Zn(2+)</name>
        <dbReference type="ChEBI" id="CHEBI:29105"/>
        <label>1</label>
    </ligand>
</feature>
<dbReference type="PANTHER" id="PTHR10340">
    <property type="entry name" value="SPHINGOMYELIN PHOSPHODIESTERASE"/>
    <property type="match status" value="1"/>
</dbReference>
<sequence length="618" mass="70394">MRVCMWSIFSIIRARVTRHVISCMSCISYRKTYCKTPYSSGSKKNVLSMRQFALIILLLLIVGQPVSTRPIKLNHDQTGLYRFQSFQLPFMGGLECDACKAIMDIVDQLLEKNTTEDVILDVMVEFCKVGEIETPRVCEYIAREFKDELFGVLTGHYATPDEICGMLVGSSCDVPYNPNTPWNVTFPKVAKPPVTIPKPPKAGSPKLTILHLSDLHWDRMYQEGAEVECGEPLCCRSNDKKPAKGKPAAGKWGDYRGCDTPTRVFENLLQTVAKQHKIDFVYLTGDLPAHDVWNQTREDQTSIINQTTAMFQTYLPGIPVYPAVGNHESSPVNSFPPPFITGHNSITWLYQSMVDSWVTEAKWLPKNTTSTLIKGGYYSVRLYNGLILVSLNMNMCNDQNWWLLENEDDPAEELQWLIGVLQKAEDNHDHVHILGHIPPGSGDCFKQWSENYNKIVNRYESTIRGQFFGHTHKDSFEIFFEPKTKRPTSMLYNGGSVTTYSYVNPNYRTYEVDGNYKNSSWAVLDHETYVMNLTDANLTDNPKWNLEYTAKAAYGMKALQAVDWNELVGKFEAVNSTLFDQFYKYYYKSHVTQPCDAQCKTNFICDLKTACSGSKEFC</sequence>
<feature type="binding site" evidence="13">
    <location>
        <position position="470"/>
    </location>
    <ligand>
        <name>Zn(2+)</name>
        <dbReference type="ChEBI" id="CHEBI:29105"/>
        <label>2</label>
    </ligand>
</feature>
<feature type="disulfide bond" evidence="14">
    <location>
        <begin position="396"/>
        <end position="444"/>
    </location>
</feature>
<dbReference type="InterPro" id="IPR004843">
    <property type="entry name" value="Calcineurin-like_PHP"/>
</dbReference>
<name>A0A913ZKY1_PATMI</name>
<comment type="catalytic activity">
    <reaction evidence="11">
        <text>a sphingomyelin + H2O = phosphocholine + an N-acylsphing-4-enine + H(+)</text>
        <dbReference type="Rhea" id="RHEA:19253"/>
        <dbReference type="ChEBI" id="CHEBI:15377"/>
        <dbReference type="ChEBI" id="CHEBI:15378"/>
        <dbReference type="ChEBI" id="CHEBI:17636"/>
        <dbReference type="ChEBI" id="CHEBI:52639"/>
        <dbReference type="ChEBI" id="CHEBI:295975"/>
        <dbReference type="EC" id="3.1.4.12"/>
    </reaction>
    <physiologicalReaction direction="left-to-right" evidence="11">
        <dbReference type="Rhea" id="RHEA:19254"/>
    </physiologicalReaction>
</comment>
<evidence type="ECO:0000256" key="5">
    <source>
        <dbReference type="ARBA" id="ARBA00022729"/>
    </source>
</evidence>
<evidence type="ECO:0000256" key="7">
    <source>
        <dbReference type="ARBA" id="ARBA00022833"/>
    </source>
</evidence>
<feature type="binding site" evidence="13">
    <location>
        <position position="472"/>
    </location>
    <ligand>
        <name>Zn(2+)</name>
        <dbReference type="ChEBI" id="CHEBI:29105"/>
        <label>1</label>
    </ligand>
</feature>
<keyword evidence="4 13" id="KW-0479">Metal-binding</keyword>
<feature type="disulfide bond" evidence="14">
    <location>
        <begin position="229"/>
        <end position="234"/>
    </location>
</feature>
<dbReference type="Pfam" id="PF00149">
    <property type="entry name" value="Metallophos"/>
    <property type="match status" value="1"/>
</dbReference>
<comment type="subcellular location">
    <subcellularLocation>
        <location evidence="1">Secreted</location>
    </subcellularLocation>
</comment>
<reference evidence="16" key="1">
    <citation type="submission" date="2022-11" db="UniProtKB">
        <authorList>
            <consortium name="EnsemblMetazoa"/>
        </authorList>
    </citation>
    <scope>IDENTIFICATION</scope>
</reference>
<dbReference type="InterPro" id="IPR011160">
    <property type="entry name" value="Sphingomy_PDE"/>
</dbReference>
<evidence type="ECO:0000256" key="12">
    <source>
        <dbReference type="PIRNR" id="PIRNR000948"/>
    </source>
</evidence>
<evidence type="ECO:0000256" key="2">
    <source>
        <dbReference type="ARBA" id="ARBA00008234"/>
    </source>
</evidence>
<feature type="domain" description="Saposin B-type" evidence="15">
    <location>
        <begin position="92"/>
        <end position="176"/>
    </location>
</feature>
<keyword evidence="3" id="KW-0964">Secreted</keyword>
<dbReference type="InterPro" id="IPR011001">
    <property type="entry name" value="Saposin-like"/>
</dbReference>
<dbReference type="Pfam" id="PF05184">
    <property type="entry name" value="SapB_1"/>
    <property type="match status" value="1"/>
</dbReference>
<evidence type="ECO:0000256" key="3">
    <source>
        <dbReference type="ARBA" id="ARBA00022525"/>
    </source>
</evidence>
<keyword evidence="5" id="KW-0732">Signal</keyword>
<dbReference type="GO" id="GO:0016020">
    <property type="term" value="C:membrane"/>
    <property type="evidence" value="ECO:0007669"/>
    <property type="project" value="GOC"/>
</dbReference>
<dbReference type="InterPro" id="IPR041805">
    <property type="entry name" value="ASMase/PPN1_MPP"/>
</dbReference>
<feature type="disulfide bond" evidence="14">
    <location>
        <begin position="127"/>
        <end position="138"/>
    </location>
</feature>
<dbReference type="SMART" id="SM00741">
    <property type="entry name" value="SapB"/>
    <property type="match status" value="1"/>
</dbReference>
<protein>
    <recommendedName>
        <fullName evidence="12">Sphingomyelin phosphodiesterase</fullName>
    </recommendedName>
</protein>
<dbReference type="GO" id="GO:0005615">
    <property type="term" value="C:extracellular space"/>
    <property type="evidence" value="ECO:0007669"/>
    <property type="project" value="TreeGrafter"/>
</dbReference>
<dbReference type="PROSITE" id="PS50015">
    <property type="entry name" value="SAP_B"/>
    <property type="match status" value="1"/>
</dbReference>
<keyword evidence="9" id="KW-0325">Glycoprotein</keyword>
<feature type="binding site" evidence="13">
    <location>
        <position position="286"/>
    </location>
    <ligand>
        <name>Zn(2+)</name>
        <dbReference type="ChEBI" id="CHEBI:29105"/>
        <label>1</label>
    </ligand>
</feature>
<keyword evidence="6 12" id="KW-0378">Hydrolase</keyword>
<dbReference type="AlphaFoldDB" id="A0A913ZKY1"/>
<proteinExistence type="inferred from homology"/>
<dbReference type="GeneID" id="119724821"/>
<keyword evidence="10 12" id="KW-0326">Glycosidase</keyword>
<feature type="binding site" evidence="13">
    <location>
        <position position="216"/>
    </location>
    <ligand>
        <name>Zn(2+)</name>
        <dbReference type="ChEBI" id="CHEBI:29105"/>
        <label>1</label>
    </ligand>
</feature>
<comment type="function">
    <text evidence="12">Converts sphingomyelin to ceramide.</text>
</comment>
<evidence type="ECO:0000259" key="15">
    <source>
        <dbReference type="PROSITE" id="PS50015"/>
    </source>
</evidence>
<organism evidence="16 17">
    <name type="scientific">Patiria miniata</name>
    <name type="common">Bat star</name>
    <name type="synonym">Asterina miniata</name>
    <dbReference type="NCBI Taxonomy" id="46514"/>
    <lineage>
        <taxon>Eukaryota</taxon>
        <taxon>Metazoa</taxon>
        <taxon>Echinodermata</taxon>
        <taxon>Eleutherozoa</taxon>
        <taxon>Asterozoa</taxon>
        <taxon>Asteroidea</taxon>
        <taxon>Valvatacea</taxon>
        <taxon>Valvatida</taxon>
        <taxon>Asterinidae</taxon>
        <taxon>Patiria</taxon>
    </lineage>
</organism>
<evidence type="ECO:0000256" key="13">
    <source>
        <dbReference type="PIRSR" id="PIRSR000948-1"/>
    </source>
</evidence>
<dbReference type="EnsemblMetazoa" id="XM_038196056.1">
    <property type="protein sequence ID" value="XP_038051984.1"/>
    <property type="gene ID" value="LOC119724821"/>
</dbReference>
<dbReference type="GO" id="GO:0046513">
    <property type="term" value="P:ceramide biosynthetic process"/>
    <property type="evidence" value="ECO:0007669"/>
    <property type="project" value="TreeGrafter"/>
</dbReference>
<feature type="binding site" evidence="13">
    <location>
        <position position="436"/>
    </location>
    <ligand>
        <name>Zn(2+)</name>
        <dbReference type="ChEBI" id="CHEBI:29105"/>
        <label>2</label>
    </ligand>
</feature>
<evidence type="ECO:0000256" key="6">
    <source>
        <dbReference type="ARBA" id="ARBA00022801"/>
    </source>
</evidence>
<keyword evidence="8 14" id="KW-1015">Disulfide bond</keyword>
<dbReference type="InterPro" id="IPR029052">
    <property type="entry name" value="Metallo-depent_PP-like"/>
</dbReference>
<comment type="cofactor">
    <cofactor evidence="13">
        <name>Zn(2+)</name>
        <dbReference type="ChEBI" id="CHEBI:29105"/>
    </cofactor>
    <text evidence="13">Binds 2 Zn(2+) ions per subunit.</text>
</comment>
<dbReference type="Pfam" id="PF19272">
    <property type="entry name" value="ASMase_C"/>
    <property type="match status" value="1"/>
</dbReference>
<dbReference type="GO" id="GO:0046872">
    <property type="term" value="F:metal ion binding"/>
    <property type="evidence" value="ECO:0007669"/>
    <property type="project" value="UniProtKB-KW"/>
</dbReference>
<dbReference type="InterPro" id="IPR008139">
    <property type="entry name" value="SaposinB_dom"/>
</dbReference>
<dbReference type="GO" id="GO:0005764">
    <property type="term" value="C:lysosome"/>
    <property type="evidence" value="ECO:0007669"/>
    <property type="project" value="TreeGrafter"/>
</dbReference>
<dbReference type="CDD" id="cd00842">
    <property type="entry name" value="MPP_ASMase"/>
    <property type="match status" value="1"/>
</dbReference>
<feature type="disulfide bond" evidence="14">
    <location>
        <begin position="99"/>
        <end position="164"/>
    </location>
</feature>
<dbReference type="SUPFAM" id="SSF47862">
    <property type="entry name" value="Saposin"/>
    <property type="match status" value="1"/>
</dbReference>
<evidence type="ECO:0000256" key="11">
    <source>
        <dbReference type="ARBA" id="ARBA00047268"/>
    </source>
</evidence>
<dbReference type="Proteomes" id="UP000887568">
    <property type="component" value="Unplaced"/>
</dbReference>
<evidence type="ECO:0000256" key="4">
    <source>
        <dbReference type="ARBA" id="ARBA00022723"/>
    </source>
</evidence>
<dbReference type="SUPFAM" id="SSF56300">
    <property type="entry name" value="Metallo-dependent phosphatases"/>
    <property type="match status" value="1"/>
</dbReference>
<keyword evidence="7 13" id="KW-0862">Zinc</keyword>
<feature type="disulfide bond" evidence="14">
    <location>
        <begin position="595"/>
        <end position="599"/>
    </location>
</feature>
<evidence type="ECO:0000313" key="17">
    <source>
        <dbReference type="Proteomes" id="UP000887568"/>
    </source>
</evidence>
<feature type="binding site" evidence="13">
    <location>
        <position position="326"/>
    </location>
    <ligand>
        <name>Zn(2+)</name>
        <dbReference type="ChEBI" id="CHEBI:29105"/>
        <label>2</label>
    </ligand>
</feature>
<dbReference type="OrthoDB" id="282973at2759"/>